<dbReference type="Proteomes" id="UP000722485">
    <property type="component" value="Unassembled WGS sequence"/>
</dbReference>
<evidence type="ECO:0000313" key="2">
    <source>
        <dbReference type="EMBL" id="KAF7539254.1"/>
    </source>
</evidence>
<dbReference type="PANTHER" id="PTHR33112:SF12">
    <property type="entry name" value="HETEROKARYON INCOMPATIBILITY DOMAIN-CONTAINING PROTEIN"/>
    <property type="match status" value="1"/>
</dbReference>
<protein>
    <recommendedName>
        <fullName evidence="1">Heterokaryon incompatibility domain-containing protein</fullName>
    </recommendedName>
</protein>
<organism evidence="2 3">
    <name type="scientific">Cylindrodendrum hubeiense</name>
    <dbReference type="NCBI Taxonomy" id="595255"/>
    <lineage>
        <taxon>Eukaryota</taxon>
        <taxon>Fungi</taxon>
        <taxon>Dikarya</taxon>
        <taxon>Ascomycota</taxon>
        <taxon>Pezizomycotina</taxon>
        <taxon>Sordariomycetes</taxon>
        <taxon>Hypocreomycetidae</taxon>
        <taxon>Hypocreales</taxon>
        <taxon>Nectriaceae</taxon>
        <taxon>Cylindrodendrum</taxon>
    </lineage>
</organism>
<reference evidence="2" key="1">
    <citation type="submission" date="2020-03" db="EMBL/GenBank/DDBJ databases">
        <title>Draft Genome Sequence of Cylindrodendrum hubeiense.</title>
        <authorList>
            <person name="Buettner E."/>
            <person name="Kellner H."/>
        </authorList>
    </citation>
    <scope>NUCLEOTIDE SEQUENCE</scope>
    <source>
        <strain evidence="2">IHI 201604</strain>
    </source>
</reference>
<feature type="domain" description="Heterokaryon incompatibility" evidence="1">
    <location>
        <begin position="265"/>
        <end position="420"/>
    </location>
</feature>
<dbReference type="InterPro" id="IPR010730">
    <property type="entry name" value="HET"/>
</dbReference>
<evidence type="ECO:0000259" key="1">
    <source>
        <dbReference type="Pfam" id="PF06985"/>
    </source>
</evidence>
<dbReference type="OrthoDB" id="2975793at2759"/>
<sequence length="775" mass="88762">MASEAQTPKSDPLPDGPIHWCDSIEVELIGTDSYHHRSYEPSKTTSLQDLRIQGEECKFCAQLAGFLDYRFRLDSTWAKNYGLYTAESPTKPTEEEISNAQLSFTINGTQEVRNWSFGWEGVAYRTVMNVYAHVGKGQTEIVLQRAGPGGLVPVTNKSETEYGDNTITYDPAESWRVKQPGDSGPLGWLWEKRPQRIVGSLEPAFGRPRPLLIDFDTLAAWIRICDQKHDVCQHRGSSTSIPRLRLVDIENMCVTEVVGQERPQFATLSYVWGTTPFLRLTTDNIANLQKPGSLRDTSPPLTISDAITVCARLQIKYLWVDSLCIIQDDETDMLETIDKMDSIYGESVLTIVAASGVDAHSGIPGVHPGTRFLEQHHFEKRGVQLIDSVDKYQFRPQTRFQEPEWISRTPWARRAWTFQEAIVSRRVLFFTSEQVYWSCREGLLSEDTTEHFESNLMDNGDRQDAGFEPLEYQHIAIAFSTRRLTFEADMGRAYLGTQNYLDKKWGGHKFSWGLPHGAFGSFLMWQWQFHKSRRMREGMHPIRQADGSIVKVPFPSWSWMGWLEGGQLIDFYGDEPSPHSPSFFVFNSATDLVAVCDGAHWRSEPEPLADLLVTLDDNETNSELETEVTEKDIPLDLIPSIRHSALMFYTETVKVRYDPSAGFKARSMLDPPSDLQMTSQKYPFSIMVGDRFYRILEEHQTDSSENEGLEEIELVAVFAGQMTKPKKLRGQYRLYCWPVKRQGEIRVRTSYMNTIIFLSLWNILPRRKWELVTMI</sequence>
<comment type="caution">
    <text evidence="2">The sequence shown here is derived from an EMBL/GenBank/DDBJ whole genome shotgun (WGS) entry which is preliminary data.</text>
</comment>
<gene>
    <name evidence="2" type="ORF">G7Z17_g12456</name>
</gene>
<evidence type="ECO:0000313" key="3">
    <source>
        <dbReference type="Proteomes" id="UP000722485"/>
    </source>
</evidence>
<dbReference type="AlphaFoldDB" id="A0A9P5L985"/>
<keyword evidence="3" id="KW-1185">Reference proteome</keyword>
<dbReference type="EMBL" id="JAANBB010000565">
    <property type="protein sequence ID" value="KAF7539254.1"/>
    <property type="molecule type" value="Genomic_DNA"/>
</dbReference>
<name>A0A9P5L985_9HYPO</name>
<dbReference type="Pfam" id="PF06985">
    <property type="entry name" value="HET"/>
    <property type="match status" value="1"/>
</dbReference>
<dbReference type="PANTHER" id="PTHR33112">
    <property type="entry name" value="DOMAIN PROTEIN, PUTATIVE-RELATED"/>
    <property type="match status" value="1"/>
</dbReference>
<proteinExistence type="predicted"/>
<accession>A0A9P5L985</accession>